<dbReference type="InterPro" id="IPR050248">
    <property type="entry name" value="Polysacc_deacetylase_ArnD"/>
</dbReference>
<protein>
    <submittedName>
        <fullName evidence="2">Polysaccharide deacetylase family protein</fullName>
    </submittedName>
</protein>
<evidence type="ECO:0000313" key="2">
    <source>
        <dbReference type="EMBL" id="MFB9761105.1"/>
    </source>
</evidence>
<dbReference type="PANTHER" id="PTHR10587">
    <property type="entry name" value="GLYCOSYL TRANSFERASE-RELATED"/>
    <property type="match status" value="1"/>
</dbReference>
<dbReference type="Gene3D" id="3.20.20.370">
    <property type="entry name" value="Glycoside hydrolase/deacetylase"/>
    <property type="match status" value="1"/>
</dbReference>
<evidence type="ECO:0000313" key="3">
    <source>
        <dbReference type="Proteomes" id="UP001589609"/>
    </source>
</evidence>
<gene>
    <name evidence="2" type="ORF">ACFFMS_22915</name>
</gene>
<dbReference type="InterPro" id="IPR011330">
    <property type="entry name" value="Glyco_hydro/deAcase_b/a-brl"/>
</dbReference>
<dbReference type="RefSeq" id="WP_379951341.1">
    <property type="nucleotide sequence ID" value="NZ_JBHMAF010000187.1"/>
</dbReference>
<proteinExistence type="predicted"/>
<dbReference type="InterPro" id="IPR002509">
    <property type="entry name" value="NODB_dom"/>
</dbReference>
<dbReference type="SUPFAM" id="SSF88713">
    <property type="entry name" value="Glycoside hydrolase/deacetylase"/>
    <property type="match status" value="1"/>
</dbReference>
<dbReference type="PANTHER" id="PTHR10587:SF125">
    <property type="entry name" value="POLYSACCHARIDE DEACETYLASE YHEN-RELATED"/>
    <property type="match status" value="1"/>
</dbReference>
<dbReference type="PROSITE" id="PS51677">
    <property type="entry name" value="NODB"/>
    <property type="match status" value="1"/>
</dbReference>
<comment type="caution">
    <text evidence="2">The sequence shown here is derived from an EMBL/GenBank/DDBJ whole genome shotgun (WGS) entry which is preliminary data.</text>
</comment>
<dbReference type="EMBL" id="JBHMAF010000187">
    <property type="protein sequence ID" value="MFB9761105.1"/>
    <property type="molecule type" value="Genomic_DNA"/>
</dbReference>
<evidence type="ECO:0000259" key="1">
    <source>
        <dbReference type="PROSITE" id="PS51677"/>
    </source>
</evidence>
<sequence length="234" mass="26648">MKKIAAILLISVSVLLLSAYGLYKLMNACTFQLFGEVVSSLDTNQKTVALTFDDGPNDKADHVLHTLEQANIKATFFLIGESIEKYPEEAEKLVQAGHEIGNHTYSHQRMIFKSPSFIENEIEKTDQLIREAGYEGEILFRPPYGKKILGLPYYLSQHDRKTITWDVEPESYPEVAKSPETIVPYVLQHTKPGSIILLHIWHYSKEKQSYIIENVAKGLKEKGYTFQTVSQLLQ</sequence>
<reference evidence="2 3" key="1">
    <citation type="submission" date="2024-09" db="EMBL/GenBank/DDBJ databases">
        <authorList>
            <person name="Sun Q."/>
            <person name="Mori K."/>
        </authorList>
    </citation>
    <scope>NUCLEOTIDE SEQUENCE [LARGE SCALE GENOMIC DNA]</scope>
    <source>
        <strain evidence="2 3">JCM 11201</strain>
    </source>
</reference>
<keyword evidence="3" id="KW-1185">Reference proteome</keyword>
<organism evidence="2 3">
    <name type="scientific">Ectobacillus funiculus</name>
    <dbReference type="NCBI Taxonomy" id="137993"/>
    <lineage>
        <taxon>Bacteria</taxon>
        <taxon>Bacillati</taxon>
        <taxon>Bacillota</taxon>
        <taxon>Bacilli</taxon>
        <taxon>Bacillales</taxon>
        <taxon>Bacillaceae</taxon>
        <taxon>Ectobacillus</taxon>
    </lineage>
</organism>
<dbReference type="Proteomes" id="UP001589609">
    <property type="component" value="Unassembled WGS sequence"/>
</dbReference>
<dbReference type="Pfam" id="PF01522">
    <property type="entry name" value="Polysacc_deac_1"/>
    <property type="match status" value="1"/>
</dbReference>
<feature type="domain" description="NodB homology" evidence="1">
    <location>
        <begin position="46"/>
        <end position="227"/>
    </location>
</feature>
<accession>A0ABV5WL81</accession>
<name>A0ABV5WL81_9BACI</name>